<dbReference type="AlphaFoldDB" id="A0A4Y2BN56"/>
<feature type="region of interest" description="Disordered" evidence="1">
    <location>
        <begin position="92"/>
        <end position="198"/>
    </location>
</feature>
<gene>
    <name evidence="2" type="ORF">AVEN_59693_1</name>
</gene>
<proteinExistence type="predicted"/>
<organism evidence="2 3">
    <name type="scientific">Araneus ventricosus</name>
    <name type="common">Orbweaver spider</name>
    <name type="synonym">Epeira ventricosa</name>
    <dbReference type="NCBI Taxonomy" id="182803"/>
    <lineage>
        <taxon>Eukaryota</taxon>
        <taxon>Metazoa</taxon>
        <taxon>Ecdysozoa</taxon>
        <taxon>Arthropoda</taxon>
        <taxon>Chelicerata</taxon>
        <taxon>Arachnida</taxon>
        <taxon>Araneae</taxon>
        <taxon>Araneomorphae</taxon>
        <taxon>Entelegynae</taxon>
        <taxon>Araneoidea</taxon>
        <taxon>Araneidae</taxon>
        <taxon>Araneus</taxon>
    </lineage>
</organism>
<reference evidence="2 3" key="1">
    <citation type="journal article" date="2019" name="Sci. Rep.">
        <title>Orb-weaving spider Araneus ventricosus genome elucidates the spidroin gene catalogue.</title>
        <authorList>
            <person name="Kono N."/>
            <person name="Nakamura H."/>
            <person name="Ohtoshi R."/>
            <person name="Moran D.A.P."/>
            <person name="Shinohara A."/>
            <person name="Yoshida Y."/>
            <person name="Fujiwara M."/>
            <person name="Mori M."/>
            <person name="Tomita M."/>
            <person name="Arakawa K."/>
        </authorList>
    </citation>
    <scope>NUCLEOTIDE SEQUENCE [LARGE SCALE GENOMIC DNA]</scope>
</reference>
<evidence type="ECO:0000313" key="2">
    <source>
        <dbReference type="EMBL" id="GBL93498.1"/>
    </source>
</evidence>
<evidence type="ECO:0008006" key="4">
    <source>
        <dbReference type="Google" id="ProtNLM"/>
    </source>
</evidence>
<keyword evidence="3" id="KW-1185">Reference proteome</keyword>
<name>A0A4Y2BN56_ARAVE</name>
<comment type="caution">
    <text evidence="2">The sequence shown here is derived from an EMBL/GenBank/DDBJ whole genome shotgun (WGS) entry which is preliminary data.</text>
</comment>
<feature type="compositionally biased region" description="Pro residues" evidence="1">
    <location>
        <begin position="152"/>
        <end position="168"/>
    </location>
</feature>
<accession>A0A4Y2BN56</accession>
<protein>
    <recommendedName>
        <fullName evidence="4">Endonuclease/exonuclease/phosphatase domain-containing protein</fullName>
    </recommendedName>
</protein>
<feature type="compositionally biased region" description="Basic and acidic residues" evidence="1">
    <location>
        <begin position="117"/>
        <end position="127"/>
    </location>
</feature>
<dbReference type="EMBL" id="BGPR01000094">
    <property type="protein sequence ID" value="GBL93498.1"/>
    <property type="molecule type" value="Genomic_DNA"/>
</dbReference>
<evidence type="ECO:0000313" key="3">
    <source>
        <dbReference type="Proteomes" id="UP000499080"/>
    </source>
</evidence>
<sequence length="315" mass="33819">MRAHAVKCSESSLLIDQEFDTDKDVPIIMMGDFNIDAKRNEDAFDFLKHHLNLNMVPANYPSAFGYSPCSHNPINPLDKRAPTNMFLHPQKQNVEQKSSPDTHHPLPGSSVPHPHRVLTDRGAEGRLHLGSPHRQHHRSGPRGSPAQGEAAPVPPAPAPSQRQPPAPHVPALASPSSSTVSHDAAHPRHPLPAPPAAPAAALLPGHLAHAHAAARGANLCAHGHSPRAFCIWVKLNDIYTIFCTECGVLVVITAHGPTPPDGGNAITGTHSRSENPLTNPSVLIYEIVVPRGGSHYNSNHKWSRPDLPMHTGASQ</sequence>
<evidence type="ECO:0000256" key="1">
    <source>
        <dbReference type="SAM" id="MobiDB-lite"/>
    </source>
</evidence>
<feature type="compositionally biased region" description="Basic residues" evidence="1">
    <location>
        <begin position="131"/>
        <end position="140"/>
    </location>
</feature>
<dbReference type="Proteomes" id="UP000499080">
    <property type="component" value="Unassembled WGS sequence"/>
</dbReference>